<evidence type="ECO:0000313" key="1">
    <source>
        <dbReference type="EMBL" id="TDU31426.1"/>
    </source>
</evidence>
<organism evidence="1 2">
    <name type="scientific">Panacagrimonas perspica</name>
    <dbReference type="NCBI Taxonomy" id="381431"/>
    <lineage>
        <taxon>Bacteria</taxon>
        <taxon>Pseudomonadati</taxon>
        <taxon>Pseudomonadota</taxon>
        <taxon>Gammaproteobacteria</taxon>
        <taxon>Nevskiales</taxon>
        <taxon>Nevskiaceae</taxon>
        <taxon>Panacagrimonas</taxon>
    </lineage>
</organism>
<dbReference type="Proteomes" id="UP000295341">
    <property type="component" value="Unassembled WGS sequence"/>
</dbReference>
<dbReference type="OrthoDB" id="6843578at2"/>
<keyword evidence="2" id="KW-1185">Reference proteome</keyword>
<reference evidence="1 2" key="1">
    <citation type="submission" date="2019-03" db="EMBL/GenBank/DDBJ databases">
        <title>Genomic Encyclopedia of Type Strains, Phase IV (KMG-IV): sequencing the most valuable type-strain genomes for metagenomic binning, comparative biology and taxonomic classification.</title>
        <authorList>
            <person name="Goeker M."/>
        </authorList>
    </citation>
    <scope>NUCLEOTIDE SEQUENCE [LARGE SCALE GENOMIC DNA]</scope>
    <source>
        <strain evidence="1 2">DSM 26377</strain>
    </source>
</reference>
<protein>
    <submittedName>
        <fullName evidence="1">Uncharacterized protein</fullName>
    </submittedName>
</protein>
<evidence type="ECO:0000313" key="2">
    <source>
        <dbReference type="Proteomes" id="UP000295341"/>
    </source>
</evidence>
<dbReference type="EMBL" id="SOBT01000008">
    <property type="protein sequence ID" value="TDU31426.1"/>
    <property type="molecule type" value="Genomic_DNA"/>
</dbReference>
<sequence length="233" mass="24353">MRLLIAFGLFAYSLVALASGLVGIWRGTLDGEALVIELKADGTGTLDGDPIRYQQMGQMLMVELDGETMAYAIQQNGDRMIVSGGDLDAAVTLDRGARSKAAAAPASRSAAAAGKGGIDASMAGRWCHVASFNAVSGGGSQSSRCFELGSDGRYRYQSDSSMSAYAPGAWGGTNGSSTDAGRWSVAGGVITATSDSGAVSRYPLEKRNHPKTRDPMLCLDGDCYVTQFQKPSW</sequence>
<proteinExistence type="predicted"/>
<dbReference type="RefSeq" id="WP_133880006.1">
    <property type="nucleotide sequence ID" value="NZ_MWIN01000039.1"/>
</dbReference>
<name>A0A4V3F654_9GAMM</name>
<accession>A0A4V3F654</accession>
<gene>
    <name evidence="1" type="ORF">DFR24_0794</name>
</gene>
<comment type="caution">
    <text evidence="1">The sequence shown here is derived from an EMBL/GenBank/DDBJ whole genome shotgun (WGS) entry which is preliminary data.</text>
</comment>
<dbReference type="AlphaFoldDB" id="A0A4V3F654"/>